<dbReference type="PIRSF" id="PIRSF018266">
    <property type="entry name" value="FecR"/>
    <property type="match status" value="1"/>
</dbReference>
<feature type="domain" description="Protein FecR C-terminal" evidence="3">
    <location>
        <begin position="265"/>
        <end position="333"/>
    </location>
</feature>
<dbReference type="InterPro" id="IPR012373">
    <property type="entry name" value="Ferrdict_sens_TM"/>
</dbReference>
<dbReference type="OrthoDB" id="1523489at2"/>
<dbReference type="PANTHER" id="PTHR30273:SF2">
    <property type="entry name" value="PROTEIN FECR"/>
    <property type="match status" value="1"/>
</dbReference>
<dbReference type="Gene3D" id="3.55.50.30">
    <property type="match status" value="1"/>
</dbReference>
<accession>A0A316APP1</accession>
<evidence type="ECO:0000259" key="3">
    <source>
        <dbReference type="Pfam" id="PF16344"/>
    </source>
</evidence>
<keyword evidence="1" id="KW-0472">Membrane</keyword>
<dbReference type="EMBL" id="QGDT01000002">
    <property type="protein sequence ID" value="PWJ59386.1"/>
    <property type="molecule type" value="Genomic_DNA"/>
</dbReference>
<evidence type="ECO:0000313" key="4">
    <source>
        <dbReference type="EMBL" id="PWJ59386.1"/>
    </source>
</evidence>
<evidence type="ECO:0000256" key="1">
    <source>
        <dbReference type="SAM" id="Phobius"/>
    </source>
</evidence>
<evidence type="ECO:0000259" key="2">
    <source>
        <dbReference type="Pfam" id="PF04773"/>
    </source>
</evidence>
<feature type="domain" description="FecR protein" evidence="2">
    <location>
        <begin position="123"/>
        <end position="219"/>
    </location>
</feature>
<dbReference type="InterPro" id="IPR006860">
    <property type="entry name" value="FecR"/>
</dbReference>
<dbReference type="Proteomes" id="UP000245880">
    <property type="component" value="Unassembled WGS sequence"/>
</dbReference>
<protein>
    <submittedName>
        <fullName evidence="4">Ferric-dicitrate binding protein FerR (Iron transport regulator)</fullName>
    </submittedName>
</protein>
<dbReference type="Pfam" id="PF16344">
    <property type="entry name" value="FecR_C"/>
    <property type="match status" value="1"/>
</dbReference>
<comment type="caution">
    <text evidence="4">The sequence shown here is derived from an EMBL/GenBank/DDBJ whole genome shotgun (WGS) entry which is preliminary data.</text>
</comment>
<keyword evidence="5" id="KW-1185">Reference proteome</keyword>
<gene>
    <name evidence="4" type="ORF">CLV98_102219</name>
</gene>
<dbReference type="Pfam" id="PF04773">
    <property type="entry name" value="FecR"/>
    <property type="match status" value="1"/>
</dbReference>
<dbReference type="GO" id="GO:0016989">
    <property type="term" value="F:sigma factor antagonist activity"/>
    <property type="evidence" value="ECO:0007669"/>
    <property type="project" value="TreeGrafter"/>
</dbReference>
<dbReference type="PANTHER" id="PTHR30273">
    <property type="entry name" value="PERIPLASMIC SIGNAL SENSOR AND SIGMA FACTOR ACTIVATOR FECR-RELATED"/>
    <property type="match status" value="1"/>
</dbReference>
<organism evidence="4 5">
    <name type="scientific">Dyadobacter jejuensis</name>
    <dbReference type="NCBI Taxonomy" id="1082580"/>
    <lineage>
        <taxon>Bacteria</taxon>
        <taxon>Pseudomonadati</taxon>
        <taxon>Bacteroidota</taxon>
        <taxon>Cytophagia</taxon>
        <taxon>Cytophagales</taxon>
        <taxon>Spirosomataceae</taxon>
        <taxon>Dyadobacter</taxon>
    </lineage>
</organism>
<dbReference type="AlphaFoldDB" id="A0A316APP1"/>
<dbReference type="Gene3D" id="2.60.120.1440">
    <property type="match status" value="1"/>
</dbReference>
<proteinExistence type="predicted"/>
<sequence>MKTTISKYIFFDYLSGRSNPLERKLVEEWIRNSENLECYYGWLMEWETRYPQFIPDQQQALERLQYRVTHEMDAVPLEEEEPEESSNFWQWPFLYHPFLGVAVALVLVLGIGVWFGDSLWYKDYRTGYGQTTNIYLEDGSRVSLNANSSLKVPRIGFYGKVRKVLLEGEAEFAVSHTLDHQQFVVQTSDTFQVQVLGTEFSVLARPRATEVALKSGSVRIAYTEKAKNKGVTMKPGDLAKLNPHGGVQILKQPDPDAFGAWKEQRYVFNATSVREVSQMIRDNYGLTVVARKDILDRKITGNFKTKDVDELLKTISEVLNLRVEPVKDDTIQISNF</sequence>
<dbReference type="InterPro" id="IPR032508">
    <property type="entry name" value="FecR_C"/>
</dbReference>
<keyword evidence="1" id="KW-1133">Transmembrane helix</keyword>
<keyword evidence="1" id="KW-0812">Transmembrane</keyword>
<evidence type="ECO:0000313" key="5">
    <source>
        <dbReference type="Proteomes" id="UP000245880"/>
    </source>
</evidence>
<reference evidence="4 5" key="1">
    <citation type="submission" date="2018-03" db="EMBL/GenBank/DDBJ databases">
        <title>Genomic Encyclopedia of Archaeal and Bacterial Type Strains, Phase II (KMG-II): from individual species to whole genera.</title>
        <authorList>
            <person name="Goeker M."/>
        </authorList>
    </citation>
    <scope>NUCLEOTIDE SEQUENCE [LARGE SCALE GENOMIC DNA]</scope>
    <source>
        <strain evidence="4 5">DSM 100346</strain>
    </source>
</reference>
<dbReference type="RefSeq" id="WP_109673277.1">
    <property type="nucleotide sequence ID" value="NZ_QGDT01000002.1"/>
</dbReference>
<feature type="transmembrane region" description="Helical" evidence="1">
    <location>
        <begin position="93"/>
        <end position="115"/>
    </location>
</feature>
<name>A0A316APP1_9BACT</name>